<organism evidence="1">
    <name type="scientific">Drosophila melanogaster</name>
    <name type="common">Fruit fly</name>
    <dbReference type="NCBI Taxonomy" id="7227"/>
    <lineage>
        <taxon>Eukaryota</taxon>
        <taxon>Metazoa</taxon>
        <taxon>Ecdysozoa</taxon>
        <taxon>Arthropoda</taxon>
        <taxon>Hexapoda</taxon>
        <taxon>Insecta</taxon>
        <taxon>Pterygota</taxon>
        <taxon>Neoptera</taxon>
        <taxon>Endopterygota</taxon>
        <taxon>Diptera</taxon>
        <taxon>Brachycera</taxon>
        <taxon>Muscomorpha</taxon>
        <taxon>Ephydroidea</taxon>
        <taxon>Drosophilidae</taxon>
        <taxon>Drosophila</taxon>
        <taxon>Sophophora</taxon>
    </lineage>
</organism>
<accession>Q6IKP1</accession>
<name>Q6IKP1_DROME</name>
<evidence type="ECO:0000313" key="1">
    <source>
        <dbReference type="EMBL" id="DAA02687.1"/>
    </source>
</evidence>
<gene>
    <name evidence="1" type="ORF">HDC11981</name>
</gene>
<protein>
    <submittedName>
        <fullName evidence="1">HDC11981</fullName>
    </submittedName>
</protein>
<dbReference type="AlphaFoldDB" id="Q6IKP1"/>
<sequence>MDYRPSRRTAPWIGLASQSGYIKDEIWHSKEVNHKALSTSDFNIIMINTRIKNHKEPSCWTTHWRAACTDYERSHPVLQLS</sequence>
<reference evidence="1" key="1">
    <citation type="journal article" date="2003" name="Genome Biol.">
        <title>An integrated gene annotation and transcriptional profiling approach towards the full gene content of the Drosophila genome.</title>
        <authorList>
            <person name="Hild M."/>
            <person name="Beckmann B."/>
            <person name="Haas S.A."/>
            <person name="Koch B."/>
            <person name="Solovyev V."/>
            <person name="Busold C."/>
            <person name="Fellenberg K."/>
            <person name="Boutros M."/>
            <person name="Vingron M."/>
            <person name="Sauer F."/>
            <person name="Hoheisel J.D."/>
            <person name="Paro R."/>
        </authorList>
    </citation>
    <scope>NUCLEOTIDE SEQUENCE</scope>
</reference>
<dbReference type="EMBL" id="BK002325">
    <property type="protein sequence ID" value="DAA02687.1"/>
    <property type="molecule type" value="Genomic_DNA"/>
</dbReference>
<proteinExistence type="predicted"/>